<dbReference type="Proteomes" id="UP000053719">
    <property type="component" value="Unassembled WGS sequence"/>
</dbReference>
<gene>
    <name evidence="3" type="ORF">M20_2039</name>
</gene>
<evidence type="ECO:0000259" key="2">
    <source>
        <dbReference type="PROSITE" id="PS50911"/>
    </source>
</evidence>
<evidence type="ECO:0000256" key="1">
    <source>
        <dbReference type="SAM" id="Phobius"/>
    </source>
</evidence>
<feature type="domain" description="Peptidase C51" evidence="2">
    <location>
        <begin position="253"/>
        <end position="393"/>
    </location>
</feature>
<comment type="caution">
    <text evidence="3">The sequence shown here is derived from an EMBL/GenBank/DDBJ whole genome shotgun (WGS) entry which is preliminary data.</text>
</comment>
<keyword evidence="1" id="KW-0472">Membrane</keyword>
<dbReference type="RefSeq" id="WP_058212060.1">
    <property type="nucleotide sequence ID" value="NZ_LKLU01000107.1"/>
</dbReference>
<dbReference type="PROSITE" id="PS50911">
    <property type="entry name" value="CHAP"/>
    <property type="match status" value="1"/>
</dbReference>
<reference evidence="4" key="1">
    <citation type="submission" date="2015-10" db="EMBL/GenBank/DDBJ databases">
        <title>Draft Genome Sequences of 11 Lactococcus lactis subspecies cremoris strains.</title>
        <authorList>
            <person name="Wels M."/>
            <person name="Backus L."/>
            <person name="Boekhorst J."/>
            <person name="Dijkstra A."/>
            <person name="Beerthuizen M."/>
            <person name="Kelly W."/>
            <person name="Siezen R."/>
            <person name="Bachmann H."/>
            <person name="Van Hijum S."/>
        </authorList>
    </citation>
    <scope>NUCLEOTIDE SEQUENCE [LARGE SCALE GENOMIC DNA]</scope>
    <source>
        <strain evidence="4">M20</strain>
    </source>
</reference>
<dbReference type="InterPro" id="IPR007921">
    <property type="entry name" value="CHAP_dom"/>
</dbReference>
<feature type="transmembrane region" description="Helical" evidence="1">
    <location>
        <begin position="6"/>
        <end position="33"/>
    </location>
</feature>
<evidence type="ECO:0000313" key="3">
    <source>
        <dbReference type="EMBL" id="KSU19420.1"/>
    </source>
</evidence>
<sequence length="396" mass="43155">MNKKKITLWVISSLTGFSGLFFTVLAILVFLFLGMASLKNDTSNDVIPDGNAPVSGQALVNAMGIVSEMKKENASLQQISGTLSNWDAESGGDPTSVQKRNWGTITTADMYNQPAFVISDTKKAAISWFVSTYPSGQYPADGIGYAGGMMQWDGPRLIGLINYAKKVNKDWWRIDTQFEYLRNADSYAPSYKKYLTQSFKTATEAAKWWYGNLEYSVGWDNAPSAGNDGKQKHLSTAEQWYNYLSGSSNSGSGGQGLSVLDKILGQALDIDGAYGAQCYDLTAYYVESISHFRPIAPNGASGLFADSPEQWTSHQWSIIKKPKYTDLKAGDVINYQPGGLVDGWYTDGAFGHTGVVGKLLGNNKYVLYEQGGGAPAHTSTYTYHAEGVASIIRPPK</sequence>
<accession>A0A0V8E0X8</accession>
<dbReference type="InterPro" id="IPR041219">
    <property type="entry name" value="Phage_lysozyme2"/>
</dbReference>
<keyword evidence="1" id="KW-1133">Transmembrane helix</keyword>
<dbReference type="Pfam" id="PF18013">
    <property type="entry name" value="Phage_lysozyme2"/>
    <property type="match status" value="1"/>
</dbReference>
<name>A0A0V8E0X8_LACLL</name>
<proteinExistence type="predicted"/>
<organism evidence="3 4">
    <name type="scientific">Lactococcus lactis subsp. lactis</name>
    <name type="common">Streptococcus lactis</name>
    <dbReference type="NCBI Taxonomy" id="1360"/>
    <lineage>
        <taxon>Bacteria</taxon>
        <taxon>Bacillati</taxon>
        <taxon>Bacillota</taxon>
        <taxon>Bacilli</taxon>
        <taxon>Lactobacillales</taxon>
        <taxon>Streptococcaceae</taxon>
        <taxon>Lactococcus</taxon>
    </lineage>
</organism>
<dbReference type="Gene3D" id="3.90.1720.10">
    <property type="entry name" value="endopeptidase domain like (from Nostoc punctiforme)"/>
    <property type="match status" value="1"/>
</dbReference>
<evidence type="ECO:0000313" key="4">
    <source>
        <dbReference type="Proteomes" id="UP000053719"/>
    </source>
</evidence>
<protein>
    <submittedName>
        <fullName evidence="3">Immunogenic secreted protein-like protein</fullName>
    </submittedName>
</protein>
<keyword evidence="1" id="KW-0812">Transmembrane</keyword>
<dbReference type="Gene3D" id="1.10.530.10">
    <property type="match status" value="1"/>
</dbReference>
<dbReference type="PATRIC" id="fig|1360.114.peg.1621"/>
<dbReference type="AlphaFoldDB" id="A0A0V8E0X8"/>
<dbReference type="EMBL" id="LKLU01000107">
    <property type="protein sequence ID" value="KSU19420.1"/>
    <property type="molecule type" value="Genomic_DNA"/>
</dbReference>